<organism evidence="3 4">
    <name type="scientific">Thiomicrorhabdus marina</name>
    <dbReference type="NCBI Taxonomy" id="2818442"/>
    <lineage>
        <taxon>Bacteria</taxon>
        <taxon>Pseudomonadati</taxon>
        <taxon>Pseudomonadota</taxon>
        <taxon>Gammaproteobacteria</taxon>
        <taxon>Thiotrichales</taxon>
        <taxon>Piscirickettsiaceae</taxon>
        <taxon>Thiomicrorhabdus</taxon>
    </lineage>
</organism>
<evidence type="ECO:0000256" key="1">
    <source>
        <dbReference type="SAM" id="Phobius"/>
    </source>
</evidence>
<accession>A0ABS3Q143</accession>
<dbReference type="InterPro" id="IPR051311">
    <property type="entry name" value="DedA_domain"/>
</dbReference>
<evidence type="ECO:0000313" key="3">
    <source>
        <dbReference type="EMBL" id="MBO1926023.1"/>
    </source>
</evidence>
<dbReference type="Pfam" id="PF09335">
    <property type="entry name" value="VTT_dom"/>
    <property type="match status" value="1"/>
</dbReference>
<proteinExistence type="predicted"/>
<keyword evidence="1" id="KW-0472">Membrane</keyword>
<feature type="transmembrane region" description="Helical" evidence="1">
    <location>
        <begin position="39"/>
        <end position="59"/>
    </location>
</feature>
<feature type="domain" description="VTT" evidence="2">
    <location>
        <begin position="40"/>
        <end position="138"/>
    </location>
</feature>
<evidence type="ECO:0000259" key="2">
    <source>
        <dbReference type="Pfam" id="PF09335"/>
    </source>
</evidence>
<dbReference type="InterPro" id="IPR032816">
    <property type="entry name" value="VTT_dom"/>
</dbReference>
<comment type="caution">
    <text evidence="3">The sequence shown here is derived from an EMBL/GenBank/DDBJ whole genome shotgun (WGS) entry which is preliminary data.</text>
</comment>
<dbReference type="Proteomes" id="UP000664835">
    <property type="component" value="Unassembled WGS sequence"/>
</dbReference>
<keyword evidence="4" id="KW-1185">Reference proteome</keyword>
<dbReference type="PANTHER" id="PTHR42709:SF4">
    <property type="entry name" value="INNER MEMBRANE PROTEIN YQAA"/>
    <property type="match status" value="1"/>
</dbReference>
<feature type="transmembrane region" description="Helical" evidence="1">
    <location>
        <begin position="117"/>
        <end position="139"/>
    </location>
</feature>
<keyword evidence="1" id="KW-1133">Transmembrane helix</keyword>
<dbReference type="EMBL" id="JAGETV010000001">
    <property type="protein sequence ID" value="MBO1926023.1"/>
    <property type="molecule type" value="Genomic_DNA"/>
</dbReference>
<dbReference type="PANTHER" id="PTHR42709">
    <property type="entry name" value="ALKALINE PHOSPHATASE LIKE PROTEIN"/>
    <property type="match status" value="1"/>
</dbReference>
<keyword evidence="1" id="KW-0812">Transmembrane</keyword>
<gene>
    <name evidence="3" type="ORF">J3998_00405</name>
</gene>
<feature type="transmembrane region" description="Helical" evidence="1">
    <location>
        <begin position="89"/>
        <end position="111"/>
    </location>
</feature>
<reference evidence="3 4" key="1">
    <citation type="submission" date="2021-03" db="EMBL/GenBank/DDBJ databases">
        <title>Thiomicrorhabdus sp.nov.,novel sulfur-oxidizing bacteria isolated from coastal sediment.</title>
        <authorList>
            <person name="Liu X."/>
        </authorList>
    </citation>
    <scope>NUCLEOTIDE SEQUENCE [LARGE SCALE GENOMIC DNA]</scope>
    <source>
        <strain evidence="3 4">6S2-11</strain>
    </source>
</reference>
<sequence>MLFDYLTLFILALLSATLLPGGSEVYLLTLSQKPEYALSILWLIATLGNTLGSAINYILGRYLLHWKNKKWFPVTQKQLDKSQHWFNRYGYWSMLLAWAPLIGDALTLIAGMMRMHFGLFILLVLIGKGVRYAIILGLLQLI</sequence>
<evidence type="ECO:0000313" key="4">
    <source>
        <dbReference type="Proteomes" id="UP000664835"/>
    </source>
</evidence>
<protein>
    <submittedName>
        <fullName evidence="3">DedA family protein</fullName>
    </submittedName>
</protein>
<name>A0ABS3Q143_9GAMM</name>